<dbReference type="RefSeq" id="WP_246061373.1">
    <property type="nucleotide sequence ID" value="NZ_BAAAPR010000012.1"/>
</dbReference>
<dbReference type="FunFam" id="3.40.640.10:FF:000030">
    <property type="entry name" value="Low-specificity L-threonine aldolase"/>
    <property type="match status" value="1"/>
</dbReference>
<protein>
    <submittedName>
        <fullName evidence="7">L-threonine aldolase</fullName>
    </submittedName>
</protein>
<dbReference type="Pfam" id="PF01212">
    <property type="entry name" value="Beta_elim_lyase"/>
    <property type="match status" value="1"/>
</dbReference>
<keyword evidence="3" id="KW-0663">Pyridoxal phosphate</keyword>
<evidence type="ECO:0000256" key="2">
    <source>
        <dbReference type="ARBA" id="ARBA00006966"/>
    </source>
</evidence>
<organism evidence="7 8">
    <name type="scientific">Lapillicoccus jejuensis</name>
    <dbReference type="NCBI Taxonomy" id="402171"/>
    <lineage>
        <taxon>Bacteria</taxon>
        <taxon>Bacillati</taxon>
        <taxon>Actinomycetota</taxon>
        <taxon>Actinomycetes</taxon>
        <taxon>Micrococcales</taxon>
        <taxon>Intrasporangiaceae</taxon>
        <taxon>Lapillicoccus</taxon>
    </lineage>
</organism>
<comment type="cofactor">
    <cofactor evidence="1">
        <name>pyridoxal 5'-phosphate</name>
        <dbReference type="ChEBI" id="CHEBI:597326"/>
    </cofactor>
</comment>
<dbReference type="SUPFAM" id="SSF53383">
    <property type="entry name" value="PLP-dependent transferases"/>
    <property type="match status" value="1"/>
</dbReference>
<proteinExistence type="inferred from homology"/>
<reference evidence="7 8" key="1">
    <citation type="submission" date="2019-06" db="EMBL/GenBank/DDBJ databases">
        <title>Sequencing the genomes of 1000 actinobacteria strains.</title>
        <authorList>
            <person name="Klenk H.-P."/>
        </authorList>
    </citation>
    <scope>NUCLEOTIDE SEQUENCE [LARGE SCALE GENOMIC DNA]</scope>
    <source>
        <strain evidence="7 8">DSM 18607</strain>
    </source>
</reference>
<dbReference type="PANTHER" id="PTHR48097">
    <property type="entry name" value="L-THREONINE ALDOLASE-RELATED"/>
    <property type="match status" value="1"/>
</dbReference>
<dbReference type="Proteomes" id="UP000317893">
    <property type="component" value="Unassembled WGS sequence"/>
</dbReference>
<dbReference type="InterPro" id="IPR001597">
    <property type="entry name" value="ArAA_b-elim_lyase/Thr_aldolase"/>
</dbReference>
<dbReference type="InterPro" id="IPR023603">
    <property type="entry name" value="Low_specificity_L-TA-like"/>
</dbReference>
<evidence type="ECO:0000313" key="8">
    <source>
        <dbReference type="Proteomes" id="UP000317893"/>
    </source>
</evidence>
<dbReference type="AlphaFoldDB" id="A0A542E5M2"/>
<evidence type="ECO:0000256" key="3">
    <source>
        <dbReference type="ARBA" id="ARBA00022898"/>
    </source>
</evidence>
<dbReference type="GO" id="GO:0005829">
    <property type="term" value="C:cytosol"/>
    <property type="evidence" value="ECO:0007669"/>
    <property type="project" value="TreeGrafter"/>
</dbReference>
<dbReference type="InterPro" id="IPR015421">
    <property type="entry name" value="PyrdxlP-dep_Trfase_major"/>
</dbReference>
<evidence type="ECO:0000313" key="7">
    <source>
        <dbReference type="EMBL" id="TQJ10630.1"/>
    </source>
</evidence>
<dbReference type="EMBL" id="VFMN01000001">
    <property type="protein sequence ID" value="TQJ10630.1"/>
    <property type="molecule type" value="Genomic_DNA"/>
</dbReference>
<keyword evidence="4" id="KW-0456">Lyase</keyword>
<comment type="similarity">
    <text evidence="2">Belongs to the threonine aldolase family.</text>
</comment>
<feature type="modified residue" description="N6-(pyridoxal phosphate)lysine" evidence="5">
    <location>
        <position position="205"/>
    </location>
</feature>
<dbReference type="GO" id="GO:0006545">
    <property type="term" value="P:glycine biosynthetic process"/>
    <property type="evidence" value="ECO:0007669"/>
    <property type="project" value="TreeGrafter"/>
</dbReference>
<dbReference type="PANTHER" id="PTHR48097:SF9">
    <property type="entry name" value="L-THREONINE ALDOLASE"/>
    <property type="match status" value="1"/>
</dbReference>
<feature type="domain" description="Aromatic amino acid beta-eliminating lyase/threonine aldolase" evidence="6">
    <location>
        <begin position="8"/>
        <end position="292"/>
    </location>
</feature>
<evidence type="ECO:0000259" key="6">
    <source>
        <dbReference type="Pfam" id="PF01212"/>
    </source>
</evidence>
<dbReference type="GO" id="GO:0008732">
    <property type="term" value="F:L-allo-threonine aldolase activity"/>
    <property type="evidence" value="ECO:0007669"/>
    <property type="project" value="TreeGrafter"/>
</dbReference>
<dbReference type="PIRSF" id="PIRSF017617">
    <property type="entry name" value="Thr_aldolase"/>
    <property type="match status" value="1"/>
</dbReference>
<name>A0A542E5M2_9MICO</name>
<dbReference type="Gene3D" id="3.90.1150.10">
    <property type="entry name" value="Aspartate Aminotransferase, domain 1"/>
    <property type="match status" value="1"/>
</dbReference>
<dbReference type="NCBIfam" id="NF041359">
    <property type="entry name" value="GntG_guanitoxin"/>
    <property type="match status" value="1"/>
</dbReference>
<dbReference type="InterPro" id="IPR015422">
    <property type="entry name" value="PyrdxlP-dep_Trfase_small"/>
</dbReference>
<dbReference type="Gene3D" id="3.40.640.10">
    <property type="entry name" value="Type I PLP-dependent aspartate aminotransferase-like (Major domain)"/>
    <property type="match status" value="1"/>
</dbReference>
<evidence type="ECO:0000256" key="1">
    <source>
        <dbReference type="ARBA" id="ARBA00001933"/>
    </source>
</evidence>
<dbReference type="GO" id="GO:0006567">
    <property type="term" value="P:L-threonine catabolic process"/>
    <property type="evidence" value="ECO:0007669"/>
    <property type="project" value="TreeGrafter"/>
</dbReference>
<evidence type="ECO:0000256" key="5">
    <source>
        <dbReference type="PIRSR" id="PIRSR017617-1"/>
    </source>
</evidence>
<evidence type="ECO:0000256" key="4">
    <source>
        <dbReference type="ARBA" id="ARBA00023239"/>
    </source>
</evidence>
<dbReference type="InterPro" id="IPR015424">
    <property type="entry name" value="PyrdxlP-dep_Trfase"/>
</dbReference>
<keyword evidence="8" id="KW-1185">Reference proteome</keyword>
<accession>A0A542E5M2</accession>
<sequence>MTATLRADLLSDTLTKPTDAMRRAMADAEVGDDVFGEDPTVNALEEEVAGLLGHEAGLFTPTGSMANQLGLRLHVAPGQELVCDSLAHVVRAELGAAAVFSAITSRTWVSQRGRLDAQQPLDLMVTGAGAYQVNTALVVVENTHNFGGGTVQSLDEVRRLRAATQEVGVRMHLDGARLWNAHVASGDALDDWGREFDTVSVCLSKGLGAPVGSVLVSSRERIAEARIWRKRYGGGMRQVGILAAAGRHALAHHVERLAEDHARAKRAAAVFAEAAPGCLDPDTVETNILVMDVGVAGWRAADLVAAALEQGVRIYAVGPSAVRLVWHLDVDDAGTDAAIDVVGSLLGEGPKGD</sequence>
<comment type="caution">
    <text evidence="7">The sequence shown here is derived from an EMBL/GenBank/DDBJ whole genome shotgun (WGS) entry which is preliminary data.</text>
</comment>
<gene>
    <name evidence="7" type="ORF">FB458_3759</name>
</gene>